<dbReference type="Proteomes" id="UP000734854">
    <property type="component" value="Unassembled WGS sequence"/>
</dbReference>
<dbReference type="AlphaFoldDB" id="A0A8J5G2P4"/>
<organism evidence="3 4">
    <name type="scientific">Zingiber officinale</name>
    <name type="common">Ginger</name>
    <name type="synonym">Amomum zingiber</name>
    <dbReference type="NCBI Taxonomy" id="94328"/>
    <lineage>
        <taxon>Eukaryota</taxon>
        <taxon>Viridiplantae</taxon>
        <taxon>Streptophyta</taxon>
        <taxon>Embryophyta</taxon>
        <taxon>Tracheophyta</taxon>
        <taxon>Spermatophyta</taxon>
        <taxon>Magnoliopsida</taxon>
        <taxon>Liliopsida</taxon>
        <taxon>Zingiberales</taxon>
        <taxon>Zingiberaceae</taxon>
        <taxon>Zingiber</taxon>
    </lineage>
</organism>
<evidence type="ECO:0000256" key="1">
    <source>
        <dbReference type="SAM" id="MobiDB-lite"/>
    </source>
</evidence>
<feature type="region of interest" description="Disordered" evidence="1">
    <location>
        <begin position="1"/>
        <end position="30"/>
    </location>
</feature>
<evidence type="ECO:0000313" key="4">
    <source>
        <dbReference type="Proteomes" id="UP000734854"/>
    </source>
</evidence>
<feature type="transmembrane region" description="Helical" evidence="2">
    <location>
        <begin position="181"/>
        <end position="201"/>
    </location>
</feature>
<dbReference type="EMBL" id="JACMSC010000012">
    <property type="protein sequence ID" value="KAG6497347.1"/>
    <property type="molecule type" value="Genomic_DNA"/>
</dbReference>
<comment type="caution">
    <text evidence="3">The sequence shown here is derived from an EMBL/GenBank/DDBJ whole genome shotgun (WGS) entry which is preliminary data.</text>
</comment>
<keyword evidence="2" id="KW-1133">Transmembrane helix</keyword>
<sequence length="209" mass="23027">MPSQALPNPRTTMSRSVGKSAQPLTRSSMQSAFQLPPSEEEAEAGISVLKHCCMVTNCIVDQAASTDKVPEILIVLMQRMVVSLASDKAIWDAIMKNEAVQELRESCITGLMLPSGCQGETGSILSEFWNAGRDIAIIILRWILENLKTKVHALLLLISQLVDELFHVVEPGTSMGFLDGILRSMFMLSLMVISIVIIIRIQQKYGLAR</sequence>
<keyword evidence="4" id="KW-1185">Reference proteome</keyword>
<evidence type="ECO:0000313" key="3">
    <source>
        <dbReference type="EMBL" id="KAG6497347.1"/>
    </source>
</evidence>
<dbReference type="PANTHER" id="PTHR33625:SF3">
    <property type="entry name" value="OS04G0550700 PROTEIN"/>
    <property type="match status" value="1"/>
</dbReference>
<gene>
    <name evidence="3" type="ORF">ZIOFF_045246</name>
</gene>
<proteinExistence type="predicted"/>
<protein>
    <submittedName>
        <fullName evidence="3">Uncharacterized protein</fullName>
    </submittedName>
</protein>
<reference evidence="3 4" key="1">
    <citation type="submission" date="2020-08" db="EMBL/GenBank/DDBJ databases">
        <title>Plant Genome Project.</title>
        <authorList>
            <person name="Zhang R.-G."/>
        </authorList>
    </citation>
    <scope>NUCLEOTIDE SEQUENCE [LARGE SCALE GENOMIC DNA]</scope>
    <source>
        <tissue evidence="3">Rhizome</tissue>
    </source>
</reference>
<keyword evidence="2" id="KW-0472">Membrane</keyword>
<accession>A0A8J5G2P4</accession>
<keyword evidence="2" id="KW-0812">Transmembrane</keyword>
<dbReference type="PANTHER" id="PTHR33625">
    <property type="entry name" value="OS08G0179900 PROTEIN"/>
    <property type="match status" value="1"/>
</dbReference>
<name>A0A8J5G2P4_ZINOF</name>
<evidence type="ECO:0000256" key="2">
    <source>
        <dbReference type="SAM" id="Phobius"/>
    </source>
</evidence>